<evidence type="ECO:0000313" key="4">
    <source>
        <dbReference type="Proteomes" id="UP000316304"/>
    </source>
</evidence>
<name>A0A5C6CUT0_9BACT</name>
<dbReference type="EMBL" id="SJPT01000001">
    <property type="protein sequence ID" value="TWU27171.1"/>
    <property type="molecule type" value="Genomic_DNA"/>
</dbReference>
<keyword evidence="4" id="KW-1185">Reference proteome</keyword>
<evidence type="ECO:0000256" key="1">
    <source>
        <dbReference type="SAM" id="Phobius"/>
    </source>
</evidence>
<dbReference type="Proteomes" id="UP000316304">
    <property type="component" value="Unassembled WGS sequence"/>
</dbReference>
<feature type="transmembrane region" description="Helical" evidence="1">
    <location>
        <begin position="253"/>
        <end position="275"/>
    </location>
</feature>
<dbReference type="OrthoDB" id="9796461at2"/>
<evidence type="ECO:0000259" key="2">
    <source>
        <dbReference type="Pfam" id="PF01757"/>
    </source>
</evidence>
<reference evidence="3 4" key="1">
    <citation type="submission" date="2019-02" db="EMBL/GenBank/DDBJ databases">
        <title>Deep-cultivation of Planctomycetes and their phenomic and genomic characterization uncovers novel biology.</title>
        <authorList>
            <person name="Wiegand S."/>
            <person name="Jogler M."/>
            <person name="Boedeker C."/>
            <person name="Pinto D."/>
            <person name="Vollmers J."/>
            <person name="Rivas-Marin E."/>
            <person name="Kohn T."/>
            <person name="Peeters S.H."/>
            <person name="Heuer A."/>
            <person name="Rast P."/>
            <person name="Oberbeckmann S."/>
            <person name="Bunk B."/>
            <person name="Jeske O."/>
            <person name="Meyerdierks A."/>
            <person name="Storesund J.E."/>
            <person name="Kallscheuer N."/>
            <person name="Luecker S."/>
            <person name="Lage O.M."/>
            <person name="Pohl T."/>
            <person name="Merkel B.J."/>
            <person name="Hornburger P."/>
            <person name="Mueller R.-W."/>
            <person name="Bruemmer F."/>
            <person name="Labrenz M."/>
            <person name="Spormann A.M."/>
            <person name="Op Den Camp H."/>
            <person name="Overmann J."/>
            <person name="Amann R."/>
            <person name="Jetten M.S.M."/>
            <person name="Mascher T."/>
            <person name="Medema M.H."/>
            <person name="Devos D.P."/>
            <person name="Kaster A.-K."/>
            <person name="Ovreas L."/>
            <person name="Rohde M."/>
            <person name="Galperin M.Y."/>
            <person name="Jogler C."/>
        </authorList>
    </citation>
    <scope>NUCLEOTIDE SEQUENCE [LARGE SCALE GENOMIC DNA]</scope>
    <source>
        <strain evidence="3 4">Pla52o</strain>
    </source>
</reference>
<feature type="transmembrane region" description="Helical" evidence="1">
    <location>
        <begin position="287"/>
        <end position="309"/>
    </location>
</feature>
<dbReference type="GO" id="GO:0000271">
    <property type="term" value="P:polysaccharide biosynthetic process"/>
    <property type="evidence" value="ECO:0007669"/>
    <property type="project" value="TreeGrafter"/>
</dbReference>
<organism evidence="3 4">
    <name type="scientific">Novipirellula galeiformis</name>
    <dbReference type="NCBI Taxonomy" id="2528004"/>
    <lineage>
        <taxon>Bacteria</taxon>
        <taxon>Pseudomonadati</taxon>
        <taxon>Planctomycetota</taxon>
        <taxon>Planctomycetia</taxon>
        <taxon>Pirellulales</taxon>
        <taxon>Pirellulaceae</taxon>
        <taxon>Novipirellula</taxon>
    </lineage>
</organism>
<gene>
    <name evidence="3" type="primary">oatA_1</name>
    <name evidence="3" type="ORF">Pla52o_10350</name>
</gene>
<comment type="caution">
    <text evidence="3">The sequence shown here is derived from an EMBL/GenBank/DDBJ whole genome shotgun (WGS) entry which is preliminary data.</text>
</comment>
<dbReference type="InterPro" id="IPR050879">
    <property type="entry name" value="Acyltransferase_3"/>
</dbReference>
<dbReference type="EC" id="2.3.1.-" evidence="3"/>
<feature type="transmembrane region" description="Helical" evidence="1">
    <location>
        <begin position="85"/>
        <end position="106"/>
    </location>
</feature>
<keyword evidence="3" id="KW-0808">Transferase</keyword>
<keyword evidence="3" id="KW-0012">Acyltransferase</keyword>
<dbReference type="GO" id="GO:0016747">
    <property type="term" value="F:acyltransferase activity, transferring groups other than amino-acyl groups"/>
    <property type="evidence" value="ECO:0007669"/>
    <property type="project" value="InterPro"/>
</dbReference>
<dbReference type="PANTHER" id="PTHR23028:SF53">
    <property type="entry name" value="ACYL_TRANSF_3 DOMAIN-CONTAINING PROTEIN"/>
    <property type="match status" value="1"/>
</dbReference>
<feature type="transmembrane region" description="Helical" evidence="1">
    <location>
        <begin position="44"/>
        <end position="65"/>
    </location>
</feature>
<dbReference type="AlphaFoldDB" id="A0A5C6CUT0"/>
<feature type="domain" description="Acyltransferase 3" evidence="2">
    <location>
        <begin position="12"/>
        <end position="339"/>
    </location>
</feature>
<feature type="transmembrane region" description="Helical" evidence="1">
    <location>
        <begin position="167"/>
        <end position="190"/>
    </location>
</feature>
<keyword evidence="1" id="KW-1133">Transmembrane helix</keyword>
<dbReference type="GO" id="GO:0016020">
    <property type="term" value="C:membrane"/>
    <property type="evidence" value="ECO:0007669"/>
    <property type="project" value="TreeGrafter"/>
</dbReference>
<feature type="transmembrane region" description="Helical" evidence="1">
    <location>
        <begin position="12"/>
        <end position="32"/>
    </location>
</feature>
<dbReference type="RefSeq" id="WP_146593405.1">
    <property type="nucleotide sequence ID" value="NZ_SJPT01000001.1"/>
</dbReference>
<evidence type="ECO:0000313" key="3">
    <source>
        <dbReference type="EMBL" id="TWU27171.1"/>
    </source>
</evidence>
<keyword evidence="1" id="KW-0812">Transmembrane</keyword>
<feature type="transmembrane region" description="Helical" evidence="1">
    <location>
        <begin position="321"/>
        <end position="343"/>
    </location>
</feature>
<sequence length="367" mass="41593">MTEEIQEPKRLAQLDILRAIACILVIISHTPAPANPLMMALKRGGWIGVDLFFVLSGFLVTSLLFREYKRDGRVRAGRFAIRRALKIYPAFYFFLFVTTICIVLLANDLSNISPGKLLAEALFVQNYLPSVWGHTWSLAVEEHFYIAVIILVWSCSRFGSGNPFRSWPPILVGVGVVVLSLRIAFANTFTNVPAVTHLRCDALSMGILLAYLWNFQHDWFINFSARYRVILLTAGILLVMPPFIYSAREYSWIRVYGLTTNYLGSAMILFAVIPLKMKNPGFISSSLAWVGTYSYSIYVWHAVVASWIIPRIHERTVDVSTYVTVFLSLLLSLCLGIVMANIIEFPVLKFRDIFFPATDRRIATSRT</sequence>
<feature type="transmembrane region" description="Helical" evidence="1">
    <location>
        <begin position="136"/>
        <end position="155"/>
    </location>
</feature>
<protein>
    <submittedName>
        <fullName evidence="3">O-acetyltransferase OatA</fullName>
        <ecNumber evidence="3">2.3.1.-</ecNumber>
    </submittedName>
</protein>
<dbReference type="Pfam" id="PF01757">
    <property type="entry name" value="Acyl_transf_3"/>
    <property type="match status" value="1"/>
</dbReference>
<proteinExistence type="predicted"/>
<dbReference type="PANTHER" id="PTHR23028">
    <property type="entry name" value="ACETYLTRANSFERASE"/>
    <property type="match status" value="1"/>
</dbReference>
<feature type="transmembrane region" description="Helical" evidence="1">
    <location>
        <begin position="227"/>
        <end position="247"/>
    </location>
</feature>
<accession>A0A5C6CUT0</accession>
<keyword evidence="1" id="KW-0472">Membrane</keyword>
<dbReference type="InterPro" id="IPR002656">
    <property type="entry name" value="Acyl_transf_3_dom"/>
</dbReference>